<sequence length="196" mass="22191">MPKPTLLSVLVGLTALSTALNLWLVRQVREAASEHSVHNIDYPYEPRELPGSFPSAALTFAVPDTEYPLRDDESWASTVPPQRGFIRLGSSGRPWSVSAYHQAHCVNGIRFSYVSARDGLFKTEESRAHAFGHVNHCFDVLRQSILCRADTTLVEVPGGEQTRRCRDWTRVREFIDENHEFWRDVPFVMTNSSSTT</sequence>
<accession>A0AAD7C8I1</accession>
<dbReference type="Pfam" id="PF11807">
    <property type="entry name" value="UstYa"/>
    <property type="match status" value="1"/>
</dbReference>
<evidence type="ECO:0000256" key="1">
    <source>
        <dbReference type="ARBA" id="ARBA00035112"/>
    </source>
</evidence>
<organism evidence="3 4">
    <name type="scientific">Roridomyces roridus</name>
    <dbReference type="NCBI Taxonomy" id="1738132"/>
    <lineage>
        <taxon>Eukaryota</taxon>
        <taxon>Fungi</taxon>
        <taxon>Dikarya</taxon>
        <taxon>Basidiomycota</taxon>
        <taxon>Agaricomycotina</taxon>
        <taxon>Agaricomycetes</taxon>
        <taxon>Agaricomycetidae</taxon>
        <taxon>Agaricales</taxon>
        <taxon>Marasmiineae</taxon>
        <taxon>Mycenaceae</taxon>
        <taxon>Roridomyces</taxon>
    </lineage>
</organism>
<dbReference type="PANTHER" id="PTHR33365:SF6">
    <property type="entry name" value="OXIDASE USTYA"/>
    <property type="match status" value="1"/>
</dbReference>
<gene>
    <name evidence="3" type="ORF">FB45DRAFT_901075</name>
</gene>
<dbReference type="PANTHER" id="PTHR33365">
    <property type="entry name" value="YALI0B05434P"/>
    <property type="match status" value="1"/>
</dbReference>
<evidence type="ECO:0000313" key="3">
    <source>
        <dbReference type="EMBL" id="KAJ7641814.1"/>
    </source>
</evidence>
<comment type="similarity">
    <text evidence="1">Belongs to the ustYa family.</text>
</comment>
<dbReference type="Proteomes" id="UP001221142">
    <property type="component" value="Unassembled WGS sequence"/>
</dbReference>
<evidence type="ECO:0000313" key="4">
    <source>
        <dbReference type="Proteomes" id="UP001221142"/>
    </source>
</evidence>
<reference evidence="3" key="1">
    <citation type="submission" date="2023-03" db="EMBL/GenBank/DDBJ databases">
        <title>Massive genome expansion in bonnet fungi (Mycena s.s.) driven by repeated elements and novel gene families across ecological guilds.</title>
        <authorList>
            <consortium name="Lawrence Berkeley National Laboratory"/>
            <person name="Harder C.B."/>
            <person name="Miyauchi S."/>
            <person name="Viragh M."/>
            <person name="Kuo A."/>
            <person name="Thoen E."/>
            <person name="Andreopoulos B."/>
            <person name="Lu D."/>
            <person name="Skrede I."/>
            <person name="Drula E."/>
            <person name="Henrissat B."/>
            <person name="Morin E."/>
            <person name="Kohler A."/>
            <person name="Barry K."/>
            <person name="LaButti K."/>
            <person name="Morin E."/>
            <person name="Salamov A."/>
            <person name="Lipzen A."/>
            <person name="Mereny Z."/>
            <person name="Hegedus B."/>
            <person name="Baldrian P."/>
            <person name="Stursova M."/>
            <person name="Weitz H."/>
            <person name="Taylor A."/>
            <person name="Grigoriev I.V."/>
            <person name="Nagy L.G."/>
            <person name="Martin F."/>
            <person name="Kauserud H."/>
        </authorList>
    </citation>
    <scope>NUCLEOTIDE SEQUENCE</scope>
    <source>
        <strain evidence="3">9284</strain>
    </source>
</reference>
<feature type="chain" id="PRO_5042005363" evidence="2">
    <location>
        <begin position="20"/>
        <end position="196"/>
    </location>
</feature>
<name>A0AAD7C8I1_9AGAR</name>
<dbReference type="InterPro" id="IPR021765">
    <property type="entry name" value="UstYa-like"/>
</dbReference>
<keyword evidence="2" id="KW-0732">Signal</keyword>
<proteinExistence type="inferred from homology"/>
<keyword evidence="4" id="KW-1185">Reference proteome</keyword>
<protein>
    <submittedName>
        <fullName evidence="3">Uncharacterized protein</fullName>
    </submittedName>
</protein>
<dbReference type="EMBL" id="JARKIF010000004">
    <property type="protein sequence ID" value="KAJ7641814.1"/>
    <property type="molecule type" value="Genomic_DNA"/>
</dbReference>
<comment type="caution">
    <text evidence="3">The sequence shown here is derived from an EMBL/GenBank/DDBJ whole genome shotgun (WGS) entry which is preliminary data.</text>
</comment>
<dbReference type="GO" id="GO:0043386">
    <property type="term" value="P:mycotoxin biosynthetic process"/>
    <property type="evidence" value="ECO:0007669"/>
    <property type="project" value="InterPro"/>
</dbReference>
<evidence type="ECO:0000256" key="2">
    <source>
        <dbReference type="SAM" id="SignalP"/>
    </source>
</evidence>
<feature type="signal peptide" evidence="2">
    <location>
        <begin position="1"/>
        <end position="19"/>
    </location>
</feature>
<dbReference type="AlphaFoldDB" id="A0AAD7C8I1"/>